<accession>A0A8J5KXM3</accession>
<feature type="domain" description="Splicing factor 1 helix-hairpin" evidence="4">
    <location>
        <begin position="226"/>
        <end position="303"/>
    </location>
</feature>
<feature type="region of interest" description="Disordered" evidence="3">
    <location>
        <begin position="133"/>
        <end position="153"/>
    </location>
</feature>
<feature type="region of interest" description="Disordered" evidence="3">
    <location>
        <begin position="186"/>
        <end position="215"/>
    </location>
</feature>
<evidence type="ECO:0000256" key="1">
    <source>
        <dbReference type="ARBA" id="ARBA00022723"/>
    </source>
</evidence>
<feature type="region of interest" description="Disordered" evidence="3">
    <location>
        <begin position="930"/>
        <end position="994"/>
    </location>
</feature>
<protein>
    <submittedName>
        <fullName evidence="6">Uncharacterized protein</fullName>
    </submittedName>
</protein>
<dbReference type="GO" id="GO:0003729">
    <property type="term" value="F:mRNA binding"/>
    <property type="evidence" value="ECO:0007669"/>
    <property type="project" value="TreeGrafter"/>
</dbReference>
<gene>
    <name evidence="6" type="ORF">ZIOFF_049443</name>
</gene>
<feature type="compositionally biased region" description="Low complexity" evidence="3">
    <location>
        <begin position="514"/>
        <end position="527"/>
    </location>
</feature>
<evidence type="ECO:0000259" key="5">
    <source>
        <dbReference type="Pfam" id="PF22675"/>
    </source>
</evidence>
<keyword evidence="7" id="KW-1185">Reference proteome</keyword>
<evidence type="ECO:0000313" key="6">
    <source>
        <dbReference type="EMBL" id="KAG6494418.1"/>
    </source>
</evidence>
<dbReference type="Gene3D" id="3.30.1370.10">
    <property type="entry name" value="K Homology domain, type 1"/>
    <property type="match status" value="1"/>
</dbReference>
<dbReference type="Proteomes" id="UP000734854">
    <property type="component" value="Unassembled WGS sequence"/>
</dbReference>
<evidence type="ECO:0000313" key="7">
    <source>
        <dbReference type="Proteomes" id="UP000734854"/>
    </source>
</evidence>
<reference evidence="6 7" key="1">
    <citation type="submission" date="2020-08" db="EMBL/GenBank/DDBJ databases">
        <title>Plant Genome Project.</title>
        <authorList>
            <person name="Zhang R.-G."/>
        </authorList>
    </citation>
    <scope>NUCLEOTIDE SEQUENCE [LARGE SCALE GENOMIC DNA]</scope>
    <source>
        <tissue evidence="6">Rhizome</tissue>
    </source>
</reference>
<feature type="region of interest" description="Disordered" evidence="3">
    <location>
        <begin position="850"/>
        <end position="892"/>
    </location>
</feature>
<dbReference type="GO" id="GO:0046872">
    <property type="term" value="F:metal ion binding"/>
    <property type="evidence" value="ECO:0007669"/>
    <property type="project" value="UniProtKB-KW"/>
</dbReference>
<keyword evidence="2" id="KW-0694">RNA-binding</keyword>
<dbReference type="SUPFAM" id="SSF54791">
    <property type="entry name" value="Eukaryotic type KH-domain (KH-domain type I)"/>
    <property type="match status" value="1"/>
</dbReference>
<sequence>MLPHPLQRRLRRICFLGSRRAGSPPGRIGENVEETPVLRHPKRGTTRADRRYVRSHACRRSGLCDIASAPTDSPPGLAAYIGKETADRSTLDHNSSTISYWRFSQKQTCDTSRVINYIEKTDISIAMAAKVDPTNTEPRRAQTSGAMPTSSTVSASSPKVSFFGAKSGFVIPKNKHSGSLVPIFRAGGKSDGSSAKEETAKSVQRKTKWGPDPTLDAAVRKGRVLAYQQIRLEQITEQLKSGVLETTDDQSPSSIKQDLDDDSGSHTSGKESSKIQRLKLERREVIGEILRLNPSYKPPSDYKPLLKETDIPIPISAHPGYNVIQLLLGPESNTQKRLEEETGTKIRVYGTKKDTRDKHEVTYSVKTEALDAYEELHVKISADTYEKIDTAVALLELLLTPVSGITATSSSSLTSPINGDSTKTILKETTSSSMVLGTVDVNQGIRRPMLLPTQPNALQYQRFAAPWPLVGAPNAQQQPISGFMPSLPNTNAHFSALPIGPFGASSMAVPSTPQLPGGMQQNQNQPPHLHHSGQQPPPYLNMLTHMPPFTTQPTGALPAPTQLLSSQPVPAVPSAAFPGRPLSALPPAGNSGWSQVVPLVQRPLLQPQALPMRPVAVVSSPAVAPVPNAPASIVSGTITLPSPVRHLATQFPPAPFPSQPGASFTSITQAGPVSIPSPVPFSSGVPLPTTPSAAPSFMPPMLPRPVSMLPGPPAPMPHQIPLPSAPAQSSRPAQLLGSPATPETQPPVVAPRPPRPISGDFTYQPPGAQNLAPLASPRPNIHHVQQMTLPVSALPQPPSFRPALHNSINLQAFPSQANPTQIPMRPPPPPVSPFPVDRTIARPPPSLTVRPNPMAPSFPPGPPQPPNLPGQSVPFVQTSPSQLHPPNRPHPMIPVQQLGGKPPGYVAGMPSNAGASLHRDRQNIVPCERGAPIDTAEAINAAGLPKTSGAPSPSDKRGTPEKKTSSWNRKSNRIKEQLGDFSAISTSPGEEPGV</sequence>
<feature type="compositionally biased region" description="Pro residues" evidence="3">
    <location>
        <begin position="710"/>
        <end position="724"/>
    </location>
</feature>
<dbReference type="InterPro" id="IPR032570">
    <property type="entry name" value="SF1-HH"/>
</dbReference>
<feature type="region of interest" description="Disordered" evidence="3">
    <location>
        <begin position="706"/>
        <end position="752"/>
    </location>
</feature>
<dbReference type="AlphaFoldDB" id="A0A8J5KXM3"/>
<dbReference type="InterPro" id="IPR055256">
    <property type="entry name" value="KH_1_KHDC4/BBP-like"/>
</dbReference>
<dbReference type="EMBL" id="JACMSC010000013">
    <property type="protein sequence ID" value="KAG6494418.1"/>
    <property type="molecule type" value="Genomic_DNA"/>
</dbReference>
<dbReference type="Gene3D" id="6.10.140.1790">
    <property type="match status" value="1"/>
</dbReference>
<dbReference type="GO" id="GO:0048024">
    <property type="term" value="P:regulation of mRNA splicing, via spliceosome"/>
    <property type="evidence" value="ECO:0007669"/>
    <property type="project" value="TreeGrafter"/>
</dbReference>
<evidence type="ECO:0000256" key="2">
    <source>
        <dbReference type="ARBA" id="ARBA00022884"/>
    </source>
</evidence>
<feature type="region of interest" description="Disordered" evidence="3">
    <location>
        <begin position="509"/>
        <end position="535"/>
    </location>
</feature>
<dbReference type="Pfam" id="PF22675">
    <property type="entry name" value="KH-I_KHDC4-BBP"/>
    <property type="match status" value="1"/>
</dbReference>
<dbReference type="PANTHER" id="PTHR11208:SF98">
    <property type="entry name" value="RNA-BINDING KH DOMAIN-CONTAINING PROTEIN"/>
    <property type="match status" value="1"/>
</dbReference>
<dbReference type="InterPro" id="IPR036612">
    <property type="entry name" value="KH_dom_type_1_sf"/>
</dbReference>
<keyword evidence="1" id="KW-0479">Metal-binding</keyword>
<organism evidence="6 7">
    <name type="scientific">Zingiber officinale</name>
    <name type="common">Ginger</name>
    <name type="synonym">Amomum zingiber</name>
    <dbReference type="NCBI Taxonomy" id="94328"/>
    <lineage>
        <taxon>Eukaryota</taxon>
        <taxon>Viridiplantae</taxon>
        <taxon>Streptophyta</taxon>
        <taxon>Embryophyta</taxon>
        <taxon>Tracheophyta</taxon>
        <taxon>Spermatophyta</taxon>
        <taxon>Magnoliopsida</taxon>
        <taxon>Liliopsida</taxon>
        <taxon>Zingiberales</taxon>
        <taxon>Zingiberaceae</taxon>
        <taxon>Zingiber</taxon>
    </lineage>
</organism>
<feature type="compositionally biased region" description="Basic and acidic residues" evidence="3">
    <location>
        <begin position="954"/>
        <end position="964"/>
    </location>
</feature>
<dbReference type="InterPro" id="IPR047086">
    <property type="entry name" value="SF1-HH_sf"/>
</dbReference>
<dbReference type="Pfam" id="PF16275">
    <property type="entry name" value="SF1-HH"/>
    <property type="match status" value="1"/>
</dbReference>
<feature type="domain" description="KHDC4/BBP-like KH-domain type I" evidence="5">
    <location>
        <begin position="317"/>
        <end position="399"/>
    </location>
</feature>
<evidence type="ECO:0000259" key="4">
    <source>
        <dbReference type="Pfam" id="PF16275"/>
    </source>
</evidence>
<dbReference type="PANTHER" id="PTHR11208">
    <property type="entry name" value="RNA-BINDING PROTEIN RELATED"/>
    <property type="match status" value="1"/>
</dbReference>
<dbReference type="GO" id="GO:0005634">
    <property type="term" value="C:nucleus"/>
    <property type="evidence" value="ECO:0007669"/>
    <property type="project" value="TreeGrafter"/>
</dbReference>
<dbReference type="InterPro" id="IPR045071">
    <property type="entry name" value="BBP-like"/>
</dbReference>
<proteinExistence type="predicted"/>
<name>A0A8J5KXM3_ZINOF</name>
<feature type="compositionally biased region" description="Polar residues" evidence="3">
    <location>
        <begin position="875"/>
        <end position="884"/>
    </location>
</feature>
<feature type="region of interest" description="Disordered" evidence="3">
    <location>
        <begin position="243"/>
        <end position="276"/>
    </location>
</feature>
<comment type="caution">
    <text evidence="6">The sequence shown here is derived from an EMBL/GenBank/DDBJ whole genome shotgun (WGS) entry which is preliminary data.</text>
</comment>
<evidence type="ECO:0000256" key="3">
    <source>
        <dbReference type="SAM" id="MobiDB-lite"/>
    </source>
</evidence>
<feature type="compositionally biased region" description="Pro residues" evidence="3">
    <location>
        <begin position="853"/>
        <end position="868"/>
    </location>
</feature>
<feature type="compositionally biased region" description="Polar residues" evidence="3">
    <location>
        <begin position="133"/>
        <end position="147"/>
    </location>
</feature>